<dbReference type="InterPro" id="IPR056199">
    <property type="entry name" value="SPEF2_C"/>
</dbReference>
<feature type="compositionally biased region" description="Basic and acidic residues" evidence="2">
    <location>
        <begin position="1017"/>
        <end position="1039"/>
    </location>
</feature>
<sequence length="1096" mass="121074">MKRIKSIPAGASRPSTTQGKKKEGEGEESGAKGFILDGFPSTFAEAKAVEERLGGYKDNEGIDEGAPPPPHPSDALAPKPAAPPKKVTTDWPSLFHFVFDFSCKDETATARALGRKVDPVTGAIYHVETNPPPQDETIAERLIAYKDGDNAEAQLFERLSTSSSHLPDLRRFYLRFGNMRKVDASGTEQEVASHLSEELEAEMERRKEEAERRAVEDEEERVRKEEEEKARQEEEERKKAEEEAKKQEEAEGEEGGAPPAAEPAEDEVPPLEPVVPKLDKALASQLQSKWLAMTEHYVKTGGRGFRGVRVEERIALEHFAKTQAEFITFLKVEDERQELVAEFQKTFNEIEADMRPIPEVKDELHQRVDDLREQLWSMSDTRREEAEHLLESITAEEWLTQREPVLLKFFLQFMQAEAERAQAVRKVISVYRKAVVKGEEVKEEDLQEEEKVDVIEPATTGENVPALALSEGILKEWSGGKTAEELRLKQEDLMTLGRLNIAIDKVLAVQPIDEEAAEAEAAEAEKKKKGSKPAGKAEKGKKQAAADAAAEEEGDGERKLAPEDDPYFEEREEAKAIVKEAVESERAALPKRLARVGSRLVHLLSDLRGVEAALYASMDKQVGVRYKAEMAAVAGVAKVAKDAIEAEERLVHELRLEGTDLIVDEGVRVVSPPHVPPPPPPHAKVEARTFNAVQASRFASLLRDVASSHARPISHSDESAEVLKVEEEESKGGEEGEGEGEGEGEKKAEAEEVEHIRPAEVLKTSYKIGTSSLASFLSRMSNTTYGVDGLPREWLSLAKGGKGAFMSVLSRLDPNSEGWIDWRALAVSAVKSVDCIQPLPDAKYYADFLHECMHNDKAHTGTVPMELFDSHKMWYEDSDIAVTDDVKVQQSEARKAIRTTFMTDSLQPSFDYAAYAHYMCAMHSSEASVNMRLHVNACLGVREEGYDIEDDKMPPLPPIFNDAKLVPILKACAVTNKLEPGSLLKDAVDFLNDGGLGEAVAAVRQEKQAAAQAALDKLREESEKEAEGKKGKKGAKGDMPDLPETAEAEDPLLEEVLARDECEAVARVLARYVHLDLASIEAEPTASIVAESTVAE</sequence>
<feature type="compositionally biased region" description="Basic and acidic residues" evidence="2">
    <location>
        <begin position="714"/>
        <end position="734"/>
    </location>
</feature>
<feature type="compositionally biased region" description="Basic and acidic residues" evidence="2">
    <location>
        <begin position="743"/>
        <end position="755"/>
    </location>
</feature>
<dbReference type="Pfam" id="PF24082">
    <property type="entry name" value="SPEF2_C"/>
    <property type="match status" value="1"/>
</dbReference>
<feature type="region of interest" description="Disordered" evidence="2">
    <location>
        <begin position="520"/>
        <end position="567"/>
    </location>
</feature>
<protein>
    <recommendedName>
        <fullName evidence="3">SPEF2 C-terminal domain-containing protein</fullName>
    </recommendedName>
</protein>
<feature type="region of interest" description="Disordered" evidence="2">
    <location>
        <begin position="187"/>
        <end position="271"/>
    </location>
</feature>
<evidence type="ECO:0000256" key="2">
    <source>
        <dbReference type="SAM" id="MobiDB-lite"/>
    </source>
</evidence>
<feature type="compositionally biased region" description="Basic and acidic residues" evidence="2">
    <location>
        <begin position="202"/>
        <end position="249"/>
    </location>
</feature>
<dbReference type="EMBL" id="HBIB01012197">
    <property type="protein sequence ID" value="CAE0245778.1"/>
    <property type="molecule type" value="Transcribed_RNA"/>
</dbReference>
<dbReference type="AlphaFoldDB" id="A0A7S3D3W5"/>
<dbReference type="Gene3D" id="3.40.50.300">
    <property type="entry name" value="P-loop containing nucleotide triphosphate hydrolases"/>
    <property type="match status" value="1"/>
</dbReference>
<organism evidence="4">
    <name type="scientific">Palpitomonas bilix</name>
    <dbReference type="NCBI Taxonomy" id="652834"/>
    <lineage>
        <taxon>Eukaryota</taxon>
        <taxon>Eukaryota incertae sedis</taxon>
    </lineage>
</organism>
<proteinExistence type="inferred from homology"/>
<feature type="region of interest" description="Disordered" evidence="2">
    <location>
        <begin position="1017"/>
        <end position="1044"/>
    </location>
</feature>
<feature type="region of interest" description="Disordered" evidence="2">
    <location>
        <begin position="709"/>
        <end position="755"/>
    </location>
</feature>
<feature type="compositionally biased region" description="Basic and acidic residues" evidence="2">
    <location>
        <begin position="50"/>
        <end position="60"/>
    </location>
</feature>
<evidence type="ECO:0000256" key="1">
    <source>
        <dbReference type="ARBA" id="ARBA00007220"/>
    </source>
</evidence>
<gene>
    <name evidence="4" type="ORF">PBIL07802_LOCUS7961</name>
</gene>
<dbReference type="InterPro" id="IPR052634">
    <property type="entry name" value="Sperm_flagellar-bone_growth"/>
</dbReference>
<feature type="region of interest" description="Disordered" evidence="2">
    <location>
        <begin position="1"/>
        <end position="37"/>
    </location>
</feature>
<comment type="similarity">
    <text evidence="1">Belongs to the adenylate kinase family.</text>
</comment>
<feature type="domain" description="SPEF2 C-terminal" evidence="3">
    <location>
        <begin position="770"/>
        <end position="934"/>
    </location>
</feature>
<name>A0A7S3D3W5_9EUKA</name>
<feature type="region of interest" description="Disordered" evidence="2">
    <location>
        <begin position="50"/>
        <end position="85"/>
    </location>
</feature>
<feature type="compositionally biased region" description="Basic and acidic residues" evidence="2">
    <location>
        <begin position="556"/>
        <end position="567"/>
    </location>
</feature>
<evidence type="ECO:0000313" key="4">
    <source>
        <dbReference type="EMBL" id="CAE0245778.1"/>
    </source>
</evidence>
<reference evidence="4" key="1">
    <citation type="submission" date="2021-01" db="EMBL/GenBank/DDBJ databases">
        <authorList>
            <person name="Corre E."/>
            <person name="Pelletier E."/>
            <person name="Niang G."/>
            <person name="Scheremetjew M."/>
            <person name="Finn R."/>
            <person name="Kale V."/>
            <person name="Holt S."/>
            <person name="Cochrane G."/>
            <person name="Meng A."/>
            <person name="Brown T."/>
            <person name="Cohen L."/>
        </authorList>
    </citation>
    <scope>NUCLEOTIDE SEQUENCE</scope>
    <source>
        <strain evidence="4">NIES-2562</strain>
    </source>
</reference>
<evidence type="ECO:0000259" key="3">
    <source>
        <dbReference type="Pfam" id="PF24082"/>
    </source>
</evidence>
<dbReference type="InterPro" id="IPR036193">
    <property type="entry name" value="ADK_active_lid_dom_sf"/>
</dbReference>
<dbReference type="SUPFAM" id="SSF57774">
    <property type="entry name" value="Microbial and mitochondrial ADK, insert 'zinc finger' domain"/>
    <property type="match status" value="1"/>
</dbReference>
<dbReference type="InterPro" id="IPR027417">
    <property type="entry name" value="P-loop_NTPase"/>
</dbReference>
<dbReference type="GO" id="GO:0004017">
    <property type="term" value="F:AMP kinase activity"/>
    <property type="evidence" value="ECO:0007669"/>
    <property type="project" value="InterPro"/>
</dbReference>
<accession>A0A7S3D3W5</accession>
<dbReference type="PANTHER" id="PTHR14919:SF0">
    <property type="entry name" value="SPERM FLAGELLAR PROTEIN 2"/>
    <property type="match status" value="1"/>
</dbReference>
<dbReference type="PANTHER" id="PTHR14919">
    <property type="entry name" value="KPL2-RELATED"/>
    <property type="match status" value="1"/>
</dbReference>